<dbReference type="EMBL" id="JAUDFV010000152">
    <property type="protein sequence ID" value="KAL2718386.1"/>
    <property type="molecule type" value="Genomic_DNA"/>
</dbReference>
<protein>
    <submittedName>
        <fullName evidence="2">Uncharacterized protein</fullName>
    </submittedName>
</protein>
<feature type="region of interest" description="Disordered" evidence="1">
    <location>
        <begin position="54"/>
        <end position="101"/>
    </location>
</feature>
<organism evidence="2 3">
    <name type="scientific">Vespula squamosa</name>
    <name type="common">Southern yellow jacket</name>
    <name type="synonym">Wasp</name>
    <dbReference type="NCBI Taxonomy" id="30214"/>
    <lineage>
        <taxon>Eukaryota</taxon>
        <taxon>Metazoa</taxon>
        <taxon>Ecdysozoa</taxon>
        <taxon>Arthropoda</taxon>
        <taxon>Hexapoda</taxon>
        <taxon>Insecta</taxon>
        <taxon>Pterygota</taxon>
        <taxon>Neoptera</taxon>
        <taxon>Endopterygota</taxon>
        <taxon>Hymenoptera</taxon>
        <taxon>Apocrita</taxon>
        <taxon>Aculeata</taxon>
        <taxon>Vespoidea</taxon>
        <taxon>Vespidae</taxon>
        <taxon>Vespinae</taxon>
        <taxon>Vespula</taxon>
    </lineage>
</organism>
<gene>
    <name evidence="2" type="ORF">V1478_012262</name>
</gene>
<accession>A0ABD2ADA6</accession>
<sequence length="126" mass="14445">MSRKLVMAFNSGRQDKKIDRSPVATANIKATNRTLDNIESVLFLIAEAELEIESESESESEFEFESEVETEESMIVESVSELEPFDEDSLDEDGSPMENKKRRNLHGTSLWIVSSPERYFCFQIDK</sequence>
<feature type="compositionally biased region" description="Acidic residues" evidence="1">
    <location>
        <begin position="54"/>
        <end position="74"/>
    </location>
</feature>
<dbReference type="AlphaFoldDB" id="A0ABD2ADA6"/>
<proteinExistence type="predicted"/>
<evidence type="ECO:0000256" key="1">
    <source>
        <dbReference type="SAM" id="MobiDB-lite"/>
    </source>
</evidence>
<dbReference type="Proteomes" id="UP001607302">
    <property type="component" value="Unassembled WGS sequence"/>
</dbReference>
<feature type="compositionally biased region" description="Acidic residues" evidence="1">
    <location>
        <begin position="83"/>
        <end position="95"/>
    </location>
</feature>
<name>A0ABD2ADA6_VESSQ</name>
<evidence type="ECO:0000313" key="3">
    <source>
        <dbReference type="Proteomes" id="UP001607302"/>
    </source>
</evidence>
<evidence type="ECO:0000313" key="2">
    <source>
        <dbReference type="EMBL" id="KAL2718386.1"/>
    </source>
</evidence>
<comment type="caution">
    <text evidence="2">The sequence shown here is derived from an EMBL/GenBank/DDBJ whole genome shotgun (WGS) entry which is preliminary data.</text>
</comment>
<reference evidence="2 3" key="1">
    <citation type="journal article" date="2024" name="Ann. Entomol. Soc. Am.">
        <title>Genomic analyses of the southern and eastern yellowjacket wasps (Hymenoptera: Vespidae) reveal evolutionary signatures of social life.</title>
        <authorList>
            <person name="Catto M.A."/>
            <person name="Caine P.B."/>
            <person name="Orr S.E."/>
            <person name="Hunt B.G."/>
            <person name="Goodisman M.A.D."/>
        </authorList>
    </citation>
    <scope>NUCLEOTIDE SEQUENCE [LARGE SCALE GENOMIC DNA]</scope>
    <source>
        <strain evidence="2">233</strain>
        <tissue evidence="2">Head and thorax</tissue>
    </source>
</reference>
<keyword evidence="3" id="KW-1185">Reference proteome</keyword>